<dbReference type="InterPro" id="IPR004013">
    <property type="entry name" value="PHP_dom"/>
</dbReference>
<name>A0A7H2BFK4_9MICC</name>
<dbReference type="Gene3D" id="1.10.150.650">
    <property type="match status" value="1"/>
</dbReference>
<dbReference type="RefSeq" id="WP_190725112.1">
    <property type="nucleotide sequence ID" value="NZ_CP061539.1"/>
</dbReference>
<evidence type="ECO:0000313" key="2">
    <source>
        <dbReference type="EMBL" id="QNV38450.1"/>
    </source>
</evidence>
<dbReference type="PANTHER" id="PTHR42924">
    <property type="entry name" value="EXONUCLEASE"/>
    <property type="match status" value="1"/>
</dbReference>
<dbReference type="Pfam" id="PF02811">
    <property type="entry name" value="PHP"/>
    <property type="match status" value="1"/>
</dbReference>
<dbReference type="EMBL" id="CP061539">
    <property type="protein sequence ID" value="QNV38450.1"/>
    <property type="molecule type" value="Genomic_DNA"/>
</dbReference>
<dbReference type="GeneID" id="96623398"/>
<protein>
    <submittedName>
        <fullName evidence="2">PHP domain-containing protein</fullName>
    </submittedName>
</protein>
<organism evidence="2 3">
    <name type="scientific">Rothia terrae</name>
    <dbReference type="NCBI Taxonomy" id="396015"/>
    <lineage>
        <taxon>Bacteria</taxon>
        <taxon>Bacillati</taxon>
        <taxon>Actinomycetota</taxon>
        <taxon>Actinomycetes</taxon>
        <taxon>Micrococcales</taxon>
        <taxon>Micrococcaceae</taxon>
        <taxon>Rothia</taxon>
    </lineage>
</organism>
<dbReference type="InterPro" id="IPR052018">
    <property type="entry name" value="PHP_domain"/>
</dbReference>
<dbReference type="AlphaFoldDB" id="A0A7H2BFK4"/>
<dbReference type="InterPro" id="IPR003141">
    <property type="entry name" value="Pol/His_phosphatase_N"/>
</dbReference>
<dbReference type="GO" id="GO:0035312">
    <property type="term" value="F:5'-3' DNA exonuclease activity"/>
    <property type="evidence" value="ECO:0007669"/>
    <property type="project" value="TreeGrafter"/>
</dbReference>
<dbReference type="SUPFAM" id="SSF89550">
    <property type="entry name" value="PHP domain-like"/>
    <property type="match status" value="1"/>
</dbReference>
<accession>A0A7H2BFK4</accession>
<dbReference type="Proteomes" id="UP000516404">
    <property type="component" value="Chromosome"/>
</dbReference>
<dbReference type="KEGG" id="rter:IDM49_04060"/>
<gene>
    <name evidence="2" type="ORF">IDM49_04060</name>
</gene>
<dbReference type="SMART" id="SM00481">
    <property type="entry name" value="POLIIIAc"/>
    <property type="match status" value="1"/>
</dbReference>
<sequence>MAYDLHLHSVLSDGTQTVDELVREVAATGLTGFALTDHDTTVGWARAQELAGELELDFLPGMEVSCATAGLSVHLLSYCHDPRNEALLAEIAKARDSRLTRAQKMVELISRDYPITWESVQQWVGEGATVGRPHIADALVEAGVVATRSDAFASLLTPHGGYYVPHYAVHPVDAVRLVRDAGGVPVMAHPRARSRGKVASVELIEEMIDAGLAGLEIYHRDNSPEDRNVLLEIARQHDLLVTGSSDYHGTGKPNVLGENTTNAQAIQRIRELSSFSQ</sequence>
<evidence type="ECO:0000313" key="3">
    <source>
        <dbReference type="Proteomes" id="UP000516404"/>
    </source>
</evidence>
<dbReference type="CDD" id="cd07438">
    <property type="entry name" value="PHP_HisPPase_AMP"/>
    <property type="match status" value="1"/>
</dbReference>
<reference evidence="2 3" key="1">
    <citation type="submission" date="2020-09" db="EMBL/GenBank/DDBJ databases">
        <title>Investigation of environmental microbes.</title>
        <authorList>
            <person name="Ou Y."/>
            <person name="Kang Q."/>
        </authorList>
    </citation>
    <scope>NUCLEOTIDE SEQUENCE [LARGE SCALE GENOMIC DNA]</scope>
    <source>
        <strain evidence="2 3">KJZ-14</strain>
    </source>
</reference>
<keyword evidence="3" id="KW-1185">Reference proteome</keyword>
<proteinExistence type="predicted"/>
<dbReference type="PANTHER" id="PTHR42924:SF3">
    <property type="entry name" value="POLYMERASE_HISTIDINOL PHOSPHATASE N-TERMINAL DOMAIN-CONTAINING PROTEIN"/>
    <property type="match status" value="1"/>
</dbReference>
<dbReference type="Gene3D" id="3.20.20.140">
    <property type="entry name" value="Metal-dependent hydrolases"/>
    <property type="match status" value="1"/>
</dbReference>
<dbReference type="GO" id="GO:0004534">
    <property type="term" value="F:5'-3' RNA exonuclease activity"/>
    <property type="evidence" value="ECO:0007669"/>
    <property type="project" value="TreeGrafter"/>
</dbReference>
<feature type="domain" description="Polymerase/histidinol phosphatase N-terminal" evidence="1">
    <location>
        <begin position="3"/>
        <end position="68"/>
    </location>
</feature>
<evidence type="ECO:0000259" key="1">
    <source>
        <dbReference type="SMART" id="SM00481"/>
    </source>
</evidence>
<dbReference type="InterPro" id="IPR016195">
    <property type="entry name" value="Pol/histidinol_Pase-like"/>
</dbReference>